<sequence length="252" mass="29483">MPTFKVQGQVYHFMGSLMPQLNEPAKFLQIYFMGDSQWQCDRRCKKFQTLDRSIVISLQEMLHTHNDLVSSFKTAMEQLHPNSDFHIVIRSDERPVDEHECCFNAPATKKVAILPVSEQHDHRNIIIHHQDSMLTCISETYWSYNALQYPQIFWQGQDGCHFNISQVNLATKHRIFGKTICHMYTIEWQKQGLLHAHKLIWLKDKIHPNQTDSIISAKLPDTTKRSQILWSHQDSDGLWSMQTSQQELSLHG</sequence>
<keyword evidence="2" id="KW-1185">Reference proteome</keyword>
<proteinExistence type="predicted"/>
<dbReference type="InterPro" id="IPR025476">
    <property type="entry name" value="Helitron_helicase-like"/>
</dbReference>
<evidence type="ECO:0000313" key="2">
    <source>
        <dbReference type="Proteomes" id="UP000515154"/>
    </source>
</evidence>
<evidence type="ECO:0000313" key="3">
    <source>
        <dbReference type="RefSeq" id="XP_036357131.1"/>
    </source>
</evidence>
<feature type="domain" description="Helitron helicase-like" evidence="1">
    <location>
        <begin position="171"/>
        <end position="200"/>
    </location>
</feature>
<dbReference type="Proteomes" id="UP000515154">
    <property type="component" value="Linkage group LG3"/>
</dbReference>
<reference evidence="3" key="1">
    <citation type="submission" date="2025-08" db="UniProtKB">
        <authorList>
            <consortium name="RefSeq"/>
        </authorList>
    </citation>
    <scope>IDENTIFICATION</scope>
</reference>
<gene>
    <name evidence="3" type="primary">LOC118762544</name>
</gene>
<name>A0A7E6ENB8_9MOLL</name>
<evidence type="ECO:0000259" key="1">
    <source>
        <dbReference type="Pfam" id="PF14214"/>
    </source>
</evidence>
<accession>A0A7E6ENB8</accession>
<organism evidence="2 3">
    <name type="scientific">Octopus sinensis</name>
    <name type="common">East Asian common octopus</name>
    <dbReference type="NCBI Taxonomy" id="2607531"/>
    <lineage>
        <taxon>Eukaryota</taxon>
        <taxon>Metazoa</taxon>
        <taxon>Spiralia</taxon>
        <taxon>Lophotrochozoa</taxon>
        <taxon>Mollusca</taxon>
        <taxon>Cephalopoda</taxon>
        <taxon>Coleoidea</taxon>
        <taxon>Octopodiformes</taxon>
        <taxon>Octopoda</taxon>
        <taxon>Incirrata</taxon>
        <taxon>Octopodidae</taxon>
        <taxon>Octopus</taxon>
    </lineage>
</organism>
<dbReference type="Pfam" id="PF14214">
    <property type="entry name" value="Helitron_like_N"/>
    <property type="match status" value="1"/>
</dbReference>
<dbReference type="PANTHER" id="PTHR45786">
    <property type="entry name" value="DNA BINDING PROTEIN-LIKE"/>
    <property type="match status" value="1"/>
</dbReference>
<dbReference type="RefSeq" id="XP_036357131.1">
    <property type="nucleotide sequence ID" value="XM_036501238.1"/>
</dbReference>
<dbReference type="AlphaFoldDB" id="A0A7E6ENB8"/>
<dbReference type="PANTHER" id="PTHR45786:SF74">
    <property type="entry name" value="ATP-DEPENDENT DNA HELICASE"/>
    <property type="match status" value="1"/>
</dbReference>
<protein>
    <submittedName>
        <fullName evidence="3">Uncharacterized protein LOC118762544</fullName>
    </submittedName>
</protein>
<dbReference type="KEGG" id="osn:118762544"/>